<evidence type="ECO:0000313" key="2">
    <source>
        <dbReference type="Proteomes" id="UP000030655"/>
    </source>
</evidence>
<gene>
    <name evidence="1" type="ORF">H312_00882</name>
</gene>
<dbReference type="OrthoDB" id="10576671at2759"/>
<reference evidence="1 2" key="2">
    <citation type="submission" date="2014-03" db="EMBL/GenBank/DDBJ databases">
        <title>The Genome Sequence of Anncaliia algerae insect isolate PRA339.</title>
        <authorList>
            <consortium name="The Broad Institute Genome Sequencing Platform"/>
            <consortium name="The Broad Institute Genome Sequencing Center for Infectious Disease"/>
            <person name="Cuomo C."/>
            <person name="Becnel J."/>
            <person name="Sanscrainte N."/>
            <person name="Walker B."/>
            <person name="Young S.K."/>
            <person name="Zeng Q."/>
            <person name="Gargeya S."/>
            <person name="Fitzgerald M."/>
            <person name="Haas B."/>
            <person name="Abouelleil A."/>
            <person name="Alvarado L."/>
            <person name="Arachchi H.M."/>
            <person name="Berlin A.M."/>
            <person name="Chapman S.B."/>
            <person name="Dewar J."/>
            <person name="Goldberg J."/>
            <person name="Griggs A."/>
            <person name="Gujja S."/>
            <person name="Hansen M."/>
            <person name="Howarth C."/>
            <person name="Imamovic A."/>
            <person name="Larimer J."/>
            <person name="McCowan C."/>
            <person name="Murphy C."/>
            <person name="Neiman D."/>
            <person name="Pearson M."/>
            <person name="Priest M."/>
            <person name="Roberts A."/>
            <person name="Saif S."/>
            <person name="Shea T."/>
            <person name="Sisk P."/>
            <person name="Sykes S."/>
            <person name="Wortman J."/>
            <person name="Nusbaum C."/>
            <person name="Birren B."/>
        </authorList>
    </citation>
    <scope>NUCLEOTIDE SEQUENCE [LARGE SCALE GENOMIC DNA]</scope>
    <source>
        <strain evidence="1 2">PRA339</strain>
    </source>
</reference>
<reference evidence="2" key="1">
    <citation type="submission" date="2013-02" db="EMBL/GenBank/DDBJ databases">
        <authorList>
            <consortium name="The Broad Institute Genome Sequencing Platform"/>
            <person name="Cuomo C."/>
            <person name="Becnel J."/>
            <person name="Sanscrainte N."/>
            <person name="Walker B."/>
            <person name="Young S.K."/>
            <person name="Zeng Q."/>
            <person name="Gargeya S."/>
            <person name="Fitzgerald M."/>
            <person name="Haas B."/>
            <person name="Abouelleil A."/>
            <person name="Alvarado L."/>
            <person name="Arachchi H.M."/>
            <person name="Berlin A.M."/>
            <person name="Chapman S.B."/>
            <person name="Dewar J."/>
            <person name="Goldberg J."/>
            <person name="Griggs A."/>
            <person name="Gujja S."/>
            <person name="Hansen M."/>
            <person name="Howarth C."/>
            <person name="Imamovic A."/>
            <person name="Larimer J."/>
            <person name="McCowan C."/>
            <person name="Murphy C."/>
            <person name="Neiman D."/>
            <person name="Pearson M."/>
            <person name="Priest M."/>
            <person name="Roberts A."/>
            <person name="Saif S."/>
            <person name="Shea T."/>
            <person name="Sisk P."/>
            <person name="Sykes S."/>
            <person name="Wortman J."/>
            <person name="Nusbaum C."/>
            <person name="Birren B."/>
        </authorList>
    </citation>
    <scope>NUCLEOTIDE SEQUENCE [LARGE SCALE GENOMIC DNA]</scope>
    <source>
        <strain evidence="2">PRA339</strain>
    </source>
</reference>
<organism evidence="1 2">
    <name type="scientific">Anncaliia algerae PRA339</name>
    <dbReference type="NCBI Taxonomy" id="1288291"/>
    <lineage>
        <taxon>Eukaryota</taxon>
        <taxon>Fungi</taxon>
        <taxon>Fungi incertae sedis</taxon>
        <taxon>Microsporidia</taxon>
        <taxon>Tubulinosematoidea</taxon>
        <taxon>Tubulinosematidae</taxon>
        <taxon>Anncaliia</taxon>
    </lineage>
</organism>
<dbReference type="HOGENOM" id="CLU_1975707_0_0_1"/>
<proteinExistence type="predicted"/>
<sequence length="127" mass="15249">MGLTIITSKNEYKNKKYPLKMINKKYEEQKLLIEYLNISDKKSKNCNSRLKIYKNKNIILLRCTWSKCGIRYSPFSNTILENMKFEPFNLILILKLWLDGITTKYLHKCMNISRYTLYKLLRKVAKI</sequence>
<accession>A0A059F3Y9</accession>
<protein>
    <submittedName>
        <fullName evidence="1">Uncharacterized protein</fullName>
    </submittedName>
</protein>
<feature type="non-terminal residue" evidence="1">
    <location>
        <position position="127"/>
    </location>
</feature>
<dbReference type="VEuPathDB" id="MicrosporidiaDB:H312_00882"/>
<dbReference type="AlphaFoldDB" id="A0A059F3Y9"/>
<dbReference type="EMBL" id="KK365138">
    <property type="protein sequence ID" value="KCZ81704.1"/>
    <property type="molecule type" value="Genomic_DNA"/>
</dbReference>
<evidence type="ECO:0000313" key="1">
    <source>
        <dbReference type="EMBL" id="KCZ81704.1"/>
    </source>
</evidence>
<name>A0A059F3Y9_9MICR</name>
<keyword evidence="2" id="KW-1185">Reference proteome</keyword>
<dbReference type="Proteomes" id="UP000030655">
    <property type="component" value="Unassembled WGS sequence"/>
</dbReference>